<proteinExistence type="predicted"/>
<organism evidence="1 2">
    <name type="scientific">Arabis nemorensis</name>
    <dbReference type="NCBI Taxonomy" id="586526"/>
    <lineage>
        <taxon>Eukaryota</taxon>
        <taxon>Viridiplantae</taxon>
        <taxon>Streptophyta</taxon>
        <taxon>Embryophyta</taxon>
        <taxon>Tracheophyta</taxon>
        <taxon>Spermatophyta</taxon>
        <taxon>Magnoliopsida</taxon>
        <taxon>eudicotyledons</taxon>
        <taxon>Gunneridae</taxon>
        <taxon>Pentapetalae</taxon>
        <taxon>rosids</taxon>
        <taxon>malvids</taxon>
        <taxon>Brassicales</taxon>
        <taxon>Brassicaceae</taxon>
        <taxon>Arabideae</taxon>
        <taxon>Arabis</taxon>
    </lineage>
</organism>
<dbReference type="Proteomes" id="UP000489600">
    <property type="component" value="Unassembled WGS sequence"/>
</dbReference>
<gene>
    <name evidence="1" type="ORF">ANE_LOCUS25423</name>
</gene>
<comment type="caution">
    <text evidence="1">The sequence shown here is derived from an EMBL/GenBank/DDBJ whole genome shotgun (WGS) entry which is preliminary data.</text>
</comment>
<accession>A0A565CMV5</accession>
<dbReference type="AlphaFoldDB" id="A0A565CMV5"/>
<sequence>MSTRALNRHLRSISIVVEKRKLVHGDLVKLSFWRGRLNLISAHHVAVLNLWVLSSCFHSNRHCLQSAILSPRHRCACVEVSTMPQDLRVQRLASSSLDFLLRYTRADYYDLS</sequence>
<evidence type="ECO:0000313" key="2">
    <source>
        <dbReference type="Proteomes" id="UP000489600"/>
    </source>
</evidence>
<dbReference type="EMBL" id="CABITT030000008">
    <property type="protein sequence ID" value="VVB14979.1"/>
    <property type="molecule type" value="Genomic_DNA"/>
</dbReference>
<name>A0A565CMV5_9BRAS</name>
<protein>
    <submittedName>
        <fullName evidence="1">Uncharacterized protein</fullName>
    </submittedName>
</protein>
<keyword evidence="2" id="KW-1185">Reference proteome</keyword>
<reference evidence="1" key="1">
    <citation type="submission" date="2019-07" db="EMBL/GenBank/DDBJ databases">
        <authorList>
            <person name="Dittberner H."/>
        </authorList>
    </citation>
    <scope>NUCLEOTIDE SEQUENCE [LARGE SCALE GENOMIC DNA]</scope>
</reference>
<evidence type="ECO:0000313" key="1">
    <source>
        <dbReference type="EMBL" id="VVB14979.1"/>
    </source>
</evidence>